<evidence type="ECO:0000259" key="2">
    <source>
        <dbReference type="Pfam" id="PF02894"/>
    </source>
</evidence>
<sequence>MTYTAGIIGAGGIAGMGILGMHDREKIGKEKVRASHAGGYYENEDIELVAVADVDESKLERFSEAWDLSEDRCYSSHEEMLRAEDLDVISVCTPTFLRSEHVTDAVEIGNPSLIWCEKPIASSVSDARAMTELCEENGIELLINHSFRFTDKLRHLRSLIRDEGILGEIHAVSTQFRMELLRNSTHLLDTLVFLLDARPKKVSGFLTEENEAVDALESGRPVTDSGGGGFVIFDDDTFASIDCTVPREPSSMTIQIIGEEGKLYLNNDDGEWRYWTNDAGTHIEEGLSGIDGAWTWDEDYRNAFPNAVDHIIEVLENEEENYSSAIEATRSLEIIVGFYISHYMESHVRIPLDEPLEALEVTSW</sequence>
<dbReference type="EMBL" id="CP011950">
    <property type="protein sequence ID" value="AKU09828.1"/>
    <property type="molecule type" value="Genomic_DNA"/>
</dbReference>
<dbReference type="InterPro" id="IPR004104">
    <property type="entry name" value="Gfo/Idh/MocA-like_OxRdtase_C"/>
</dbReference>
<dbReference type="Gene3D" id="3.30.360.10">
    <property type="entry name" value="Dihydrodipicolinate Reductase, domain 2"/>
    <property type="match status" value="1"/>
</dbReference>
<dbReference type="Proteomes" id="UP000066124">
    <property type="component" value="Plasmid pHG3"/>
</dbReference>
<gene>
    <name evidence="3" type="ORF">ABY42_18590</name>
</gene>
<dbReference type="RefSeq" id="WP_050460445.1">
    <property type="nucleotide sequence ID" value="NZ_CP011950.1"/>
</dbReference>
<dbReference type="KEGG" id="hgi:ABY42_18590"/>
<reference evidence="4" key="1">
    <citation type="journal article" date="2015" name="J. Biotechnol.">
        <title>Complete genome sequence of Haloferax gibbonsii strain ARA6, a potential producer of polyhydroxyalkanoates and halocins isolated from Araruama, Rio de Janeiro, Brasil.</title>
        <authorList>
            <person name="Pinto L.H."/>
            <person name="D'Alincourt Carvalho-Assef A.P."/>
            <person name="Vieira R.P."/>
            <person name="Clementino M.M."/>
            <person name="Albano R.M."/>
        </authorList>
    </citation>
    <scope>NUCLEOTIDE SEQUENCE [LARGE SCALE GENOMIC DNA]</scope>
    <source>
        <strain evidence="4">ARA6</strain>
        <plasmid evidence="4">Plasmid pHG3</plasmid>
    </source>
</reference>
<dbReference type="Gene3D" id="3.40.50.720">
    <property type="entry name" value="NAD(P)-binding Rossmann-like Domain"/>
    <property type="match status" value="1"/>
</dbReference>
<accession>A0A0K1IZV6</accession>
<dbReference type="GO" id="GO:0000166">
    <property type="term" value="F:nucleotide binding"/>
    <property type="evidence" value="ECO:0007669"/>
    <property type="project" value="InterPro"/>
</dbReference>
<dbReference type="SUPFAM" id="SSF51735">
    <property type="entry name" value="NAD(P)-binding Rossmann-fold domains"/>
    <property type="match status" value="1"/>
</dbReference>
<dbReference type="AlphaFoldDB" id="A0A0K1IZV6"/>
<dbReference type="PANTHER" id="PTHR43708">
    <property type="entry name" value="CONSERVED EXPRESSED OXIDOREDUCTASE (EUROFUNG)"/>
    <property type="match status" value="1"/>
</dbReference>
<dbReference type="PATRIC" id="fig|35746.4.peg.4086"/>
<feature type="domain" description="Gfo/Idh/MocA-like oxidoreductase N-terminal" evidence="1">
    <location>
        <begin position="6"/>
        <end position="144"/>
    </location>
</feature>
<dbReference type="GeneID" id="25248002"/>
<dbReference type="SUPFAM" id="SSF55347">
    <property type="entry name" value="Glyceraldehyde-3-phosphate dehydrogenase-like, C-terminal domain"/>
    <property type="match status" value="1"/>
</dbReference>
<dbReference type="InterPro" id="IPR036291">
    <property type="entry name" value="NAD(P)-bd_dom_sf"/>
</dbReference>
<evidence type="ECO:0000313" key="3">
    <source>
        <dbReference type="EMBL" id="AKU09828.1"/>
    </source>
</evidence>
<name>A0A0K1IZV6_HALGI</name>
<dbReference type="InterPro" id="IPR051317">
    <property type="entry name" value="Gfo/Idh/MocA_oxidoreduct"/>
</dbReference>
<dbReference type="Pfam" id="PF01408">
    <property type="entry name" value="GFO_IDH_MocA"/>
    <property type="match status" value="1"/>
</dbReference>
<proteinExistence type="predicted"/>
<keyword evidence="3" id="KW-0614">Plasmid</keyword>
<dbReference type="InterPro" id="IPR000683">
    <property type="entry name" value="Gfo/Idh/MocA-like_OxRdtase_N"/>
</dbReference>
<feature type="domain" description="Gfo/Idh/MocA-like oxidoreductase C-terminal" evidence="2">
    <location>
        <begin position="180"/>
        <end position="342"/>
    </location>
</feature>
<evidence type="ECO:0000313" key="4">
    <source>
        <dbReference type="Proteomes" id="UP000066124"/>
    </source>
</evidence>
<dbReference type="Pfam" id="PF02894">
    <property type="entry name" value="GFO_IDH_MocA_C"/>
    <property type="match status" value="1"/>
</dbReference>
<organism evidence="3 4">
    <name type="scientific">Haloferax gibbonsii</name>
    <dbReference type="NCBI Taxonomy" id="35746"/>
    <lineage>
        <taxon>Archaea</taxon>
        <taxon>Methanobacteriati</taxon>
        <taxon>Methanobacteriota</taxon>
        <taxon>Stenosarchaea group</taxon>
        <taxon>Halobacteria</taxon>
        <taxon>Halobacteriales</taxon>
        <taxon>Haloferacaceae</taxon>
        <taxon>Haloferax</taxon>
    </lineage>
</organism>
<protein>
    <submittedName>
        <fullName evidence="3">Oxidoreductase</fullName>
    </submittedName>
</protein>
<geneLocation type="plasmid" evidence="3 4">
    <name>pHG3</name>
</geneLocation>
<evidence type="ECO:0000259" key="1">
    <source>
        <dbReference type="Pfam" id="PF01408"/>
    </source>
</evidence>
<dbReference type="PANTHER" id="PTHR43708:SF8">
    <property type="entry name" value="OXIDOREDUCTASE"/>
    <property type="match status" value="1"/>
</dbReference>